<organism evidence="2 3">
    <name type="scientific">Antiquaquibacter oligotrophicus</name>
    <dbReference type="NCBI Taxonomy" id="2880260"/>
    <lineage>
        <taxon>Bacteria</taxon>
        <taxon>Bacillati</taxon>
        <taxon>Actinomycetota</taxon>
        <taxon>Actinomycetes</taxon>
        <taxon>Micrococcales</taxon>
        <taxon>Microbacteriaceae</taxon>
        <taxon>Antiquaquibacter</taxon>
    </lineage>
</organism>
<reference evidence="2 3" key="1">
    <citation type="submission" date="2023-04" db="EMBL/GenBank/DDBJ databases">
        <title>Genome Encyclopedia of Bacteria and Archaea VI: Functional Genomics of Type Strains.</title>
        <authorList>
            <person name="Whitman W."/>
        </authorList>
    </citation>
    <scope>NUCLEOTIDE SEQUENCE [LARGE SCALE GENOMIC DNA]</scope>
    <source>
        <strain evidence="2 3">SG_E_30_P1</strain>
    </source>
</reference>
<dbReference type="RefSeq" id="WP_322134110.1">
    <property type="nucleotide sequence ID" value="NZ_CP085036.1"/>
</dbReference>
<evidence type="ECO:0008006" key="4">
    <source>
        <dbReference type="Google" id="ProtNLM"/>
    </source>
</evidence>
<evidence type="ECO:0000256" key="1">
    <source>
        <dbReference type="SAM" id="MobiDB-lite"/>
    </source>
</evidence>
<gene>
    <name evidence="2" type="ORF">M2152_001990</name>
</gene>
<accession>A0ABT6KQP4</accession>
<feature type="region of interest" description="Disordered" evidence="1">
    <location>
        <begin position="26"/>
        <end position="55"/>
    </location>
</feature>
<evidence type="ECO:0000313" key="3">
    <source>
        <dbReference type="Proteomes" id="UP001160142"/>
    </source>
</evidence>
<comment type="caution">
    <text evidence="2">The sequence shown here is derived from an EMBL/GenBank/DDBJ whole genome shotgun (WGS) entry which is preliminary data.</text>
</comment>
<dbReference type="EMBL" id="JARXVQ010000001">
    <property type="protein sequence ID" value="MDH6181808.1"/>
    <property type="molecule type" value="Genomic_DNA"/>
</dbReference>
<dbReference type="Proteomes" id="UP001160142">
    <property type="component" value="Unassembled WGS sequence"/>
</dbReference>
<name>A0ABT6KQP4_9MICO</name>
<protein>
    <recommendedName>
        <fullName evidence="4">Collagen triple helix repeat-containing protein</fullName>
    </recommendedName>
</protein>
<evidence type="ECO:0000313" key="2">
    <source>
        <dbReference type="EMBL" id="MDH6181808.1"/>
    </source>
</evidence>
<proteinExistence type="predicted"/>
<sequence>MADPVIIVETVRDRVVVIERAIGRQGEHGLPGDLGPQGPEGPAGPRGNKGDKGDPGAPLLAIANVPASFTSSNAEQTLAEFDLGTDAELGDVLRIVTGCRVQNSSGSAASWTFRWYINDVLVMTHGPISYAAGAVYALQLELIASLVADDYIASSCTVDGTASATSGTTAALNTTNSRVGFGIATALAAISAGVRVKVTCQRNSASSAAYTHHHVTFVEGMRA</sequence>
<keyword evidence="3" id="KW-1185">Reference proteome</keyword>